<name>A0A226DYS7_FOLCA</name>
<evidence type="ECO:0000313" key="3">
    <source>
        <dbReference type="Proteomes" id="UP000198287"/>
    </source>
</evidence>
<proteinExistence type="predicted"/>
<sequence length="271" mass="30591">MVITKLLRYFWILEIAKLQACTCPKEWKYGLPVEICGKEITALNNDHSCVPQYIYNCTELGGRGIGISKMECEISERQFCEMEFSQACKTEECCKKDRRRRGCADAVARLSDRHRTLGKPGQYNPVSPSQYPAVRENACTCPKEWKHGLPAEICGKEITGINKDHSCEPQYVYNCTELGGVAIRNPKMSCELSEHDFCEIKSTLSCKTEECCRKQRLRRGCTYGVATLPERHLTLGKPGQPNPVSPSQYPAARENVFMDCLIKVSTYASSH</sequence>
<keyword evidence="3" id="KW-1185">Reference proteome</keyword>
<accession>A0A226DYS7</accession>
<reference evidence="2 3" key="1">
    <citation type="submission" date="2015-12" db="EMBL/GenBank/DDBJ databases">
        <title>The genome of Folsomia candida.</title>
        <authorList>
            <person name="Faddeeva A."/>
            <person name="Derks M.F."/>
            <person name="Anvar Y."/>
            <person name="Smit S."/>
            <person name="Van Straalen N."/>
            <person name="Roelofs D."/>
        </authorList>
    </citation>
    <scope>NUCLEOTIDE SEQUENCE [LARGE SCALE GENOMIC DNA]</scope>
    <source>
        <strain evidence="2 3">VU population</strain>
        <tissue evidence="2">Whole body</tissue>
    </source>
</reference>
<dbReference type="AlphaFoldDB" id="A0A226DYS7"/>
<evidence type="ECO:0000313" key="2">
    <source>
        <dbReference type="EMBL" id="OXA50210.1"/>
    </source>
</evidence>
<comment type="caution">
    <text evidence="2">The sequence shown here is derived from an EMBL/GenBank/DDBJ whole genome shotgun (WGS) entry which is preliminary data.</text>
</comment>
<organism evidence="2 3">
    <name type="scientific">Folsomia candida</name>
    <name type="common">Springtail</name>
    <dbReference type="NCBI Taxonomy" id="158441"/>
    <lineage>
        <taxon>Eukaryota</taxon>
        <taxon>Metazoa</taxon>
        <taxon>Ecdysozoa</taxon>
        <taxon>Arthropoda</taxon>
        <taxon>Hexapoda</taxon>
        <taxon>Collembola</taxon>
        <taxon>Entomobryomorpha</taxon>
        <taxon>Isotomoidea</taxon>
        <taxon>Isotomidae</taxon>
        <taxon>Proisotominae</taxon>
        <taxon>Folsomia</taxon>
    </lineage>
</organism>
<keyword evidence="1" id="KW-0732">Signal</keyword>
<gene>
    <name evidence="2" type="ORF">Fcan01_15003</name>
</gene>
<feature type="chain" id="PRO_5013211649" evidence="1">
    <location>
        <begin position="21"/>
        <end position="271"/>
    </location>
</feature>
<feature type="signal peptide" evidence="1">
    <location>
        <begin position="1"/>
        <end position="20"/>
    </location>
</feature>
<dbReference type="EMBL" id="LNIX01000009">
    <property type="protein sequence ID" value="OXA50210.1"/>
    <property type="molecule type" value="Genomic_DNA"/>
</dbReference>
<dbReference type="Proteomes" id="UP000198287">
    <property type="component" value="Unassembled WGS sequence"/>
</dbReference>
<evidence type="ECO:0000256" key="1">
    <source>
        <dbReference type="SAM" id="SignalP"/>
    </source>
</evidence>
<protein>
    <submittedName>
        <fullName evidence="2">Uncharacterized protein</fullName>
    </submittedName>
</protein>